<sequence length="89" mass="9699">MHRDIQTSVNGGENQGISVSSKCTSLCGQDFRGRSCGKIVMVDVSFDGRSKKERTYAILDNQSNRPLISPELCEKLGVSGDIIEYTLAS</sequence>
<reference evidence="1" key="1">
    <citation type="journal article" date="2019" name="bioRxiv">
        <title>The Genome of the Zebra Mussel, Dreissena polymorpha: A Resource for Invasive Species Research.</title>
        <authorList>
            <person name="McCartney M.A."/>
            <person name="Auch B."/>
            <person name="Kono T."/>
            <person name="Mallez S."/>
            <person name="Zhang Y."/>
            <person name="Obille A."/>
            <person name="Becker A."/>
            <person name="Abrahante J.E."/>
            <person name="Garbe J."/>
            <person name="Badalamenti J.P."/>
            <person name="Herman A."/>
            <person name="Mangelson H."/>
            <person name="Liachko I."/>
            <person name="Sullivan S."/>
            <person name="Sone E.D."/>
            <person name="Koren S."/>
            <person name="Silverstein K.A.T."/>
            <person name="Beckman K.B."/>
            <person name="Gohl D.M."/>
        </authorList>
    </citation>
    <scope>NUCLEOTIDE SEQUENCE</scope>
    <source>
        <strain evidence="1">Duluth1</strain>
        <tissue evidence="1">Whole animal</tissue>
    </source>
</reference>
<name>A0A9D4L3H4_DREPO</name>
<dbReference type="Proteomes" id="UP000828390">
    <property type="component" value="Unassembled WGS sequence"/>
</dbReference>
<reference evidence="1" key="2">
    <citation type="submission" date="2020-11" db="EMBL/GenBank/DDBJ databases">
        <authorList>
            <person name="McCartney M.A."/>
            <person name="Auch B."/>
            <person name="Kono T."/>
            <person name="Mallez S."/>
            <person name="Becker A."/>
            <person name="Gohl D.M."/>
            <person name="Silverstein K.A.T."/>
            <person name="Koren S."/>
            <person name="Bechman K.B."/>
            <person name="Herman A."/>
            <person name="Abrahante J.E."/>
            <person name="Garbe J."/>
        </authorList>
    </citation>
    <scope>NUCLEOTIDE SEQUENCE</scope>
    <source>
        <strain evidence="1">Duluth1</strain>
        <tissue evidence="1">Whole animal</tissue>
    </source>
</reference>
<protein>
    <submittedName>
        <fullName evidence="1">Uncharacterized protein</fullName>
    </submittedName>
</protein>
<accession>A0A9D4L3H4</accession>
<comment type="caution">
    <text evidence="1">The sequence shown here is derived from an EMBL/GenBank/DDBJ whole genome shotgun (WGS) entry which is preliminary data.</text>
</comment>
<evidence type="ECO:0000313" key="2">
    <source>
        <dbReference type="Proteomes" id="UP000828390"/>
    </source>
</evidence>
<evidence type="ECO:0000313" key="1">
    <source>
        <dbReference type="EMBL" id="KAH3850683.1"/>
    </source>
</evidence>
<organism evidence="1 2">
    <name type="scientific">Dreissena polymorpha</name>
    <name type="common">Zebra mussel</name>
    <name type="synonym">Mytilus polymorpha</name>
    <dbReference type="NCBI Taxonomy" id="45954"/>
    <lineage>
        <taxon>Eukaryota</taxon>
        <taxon>Metazoa</taxon>
        <taxon>Spiralia</taxon>
        <taxon>Lophotrochozoa</taxon>
        <taxon>Mollusca</taxon>
        <taxon>Bivalvia</taxon>
        <taxon>Autobranchia</taxon>
        <taxon>Heteroconchia</taxon>
        <taxon>Euheterodonta</taxon>
        <taxon>Imparidentia</taxon>
        <taxon>Neoheterodontei</taxon>
        <taxon>Myida</taxon>
        <taxon>Dreissenoidea</taxon>
        <taxon>Dreissenidae</taxon>
        <taxon>Dreissena</taxon>
    </lineage>
</organism>
<dbReference type="AlphaFoldDB" id="A0A9D4L3H4"/>
<dbReference type="EMBL" id="JAIWYP010000003">
    <property type="protein sequence ID" value="KAH3850683.1"/>
    <property type="molecule type" value="Genomic_DNA"/>
</dbReference>
<gene>
    <name evidence="1" type="ORF">DPMN_093108</name>
</gene>
<dbReference type="PANTHER" id="PTHR47331:SF6">
    <property type="entry name" value="DOUBLECORTIN DOMAIN-CONTAINING PROTEIN"/>
    <property type="match status" value="1"/>
</dbReference>
<keyword evidence="2" id="KW-1185">Reference proteome</keyword>
<proteinExistence type="predicted"/>
<dbReference type="PANTHER" id="PTHR47331">
    <property type="entry name" value="PHD-TYPE DOMAIN-CONTAINING PROTEIN"/>
    <property type="match status" value="1"/>
</dbReference>